<accession>A0ABD3RWN2</accession>
<gene>
    <name evidence="3" type="ORF">ACHAXA_001506</name>
</gene>
<comment type="caution">
    <text evidence="3">The sequence shown here is derived from an EMBL/GenBank/DDBJ whole genome shotgun (WGS) entry which is preliminary data.</text>
</comment>
<dbReference type="Pfam" id="PF26188">
    <property type="entry name" value="RESC6"/>
    <property type="match status" value="1"/>
</dbReference>
<feature type="region of interest" description="Disordered" evidence="1">
    <location>
        <begin position="261"/>
        <end position="311"/>
    </location>
</feature>
<name>A0ABD3RWN2_9STRA</name>
<evidence type="ECO:0000256" key="1">
    <source>
        <dbReference type="SAM" id="MobiDB-lite"/>
    </source>
</evidence>
<feature type="compositionally biased region" description="Gly residues" evidence="1">
    <location>
        <begin position="193"/>
        <end position="202"/>
    </location>
</feature>
<keyword evidence="4" id="KW-1185">Reference proteome</keyword>
<dbReference type="AlphaFoldDB" id="A0ABD3RWN2"/>
<dbReference type="InterPro" id="IPR050870">
    <property type="entry name" value="FAST_kinase"/>
</dbReference>
<reference evidence="3 4" key="1">
    <citation type="submission" date="2024-10" db="EMBL/GenBank/DDBJ databases">
        <title>Updated reference genomes for cyclostephanoid diatoms.</title>
        <authorList>
            <person name="Roberts W.R."/>
            <person name="Alverson A.J."/>
        </authorList>
    </citation>
    <scope>NUCLEOTIDE SEQUENCE [LARGE SCALE GENOMIC DNA]</scope>
    <source>
        <strain evidence="3 4">AJA228-03</strain>
    </source>
</reference>
<dbReference type="EMBL" id="JALLPB020000141">
    <property type="protein sequence ID" value="KAL3816603.1"/>
    <property type="molecule type" value="Genomic_DNA"/>
</dbReference>
<protein>
    <recommendedName>
        <fullName evidence="2">RNA-editing substrate-binding complex 6 protein domain-containing protein</fullName>
    </recommendedName>
</protein>
<feature type="compositionally biased region" description="Basic and acidic residues" evidence="1">
    <location>
        <begin position="273"/>
        <end position="287"/>
    </location>
</feature>
<dbReference type="PANTHER" id="PTHR21228:SF40">
    <property type="entry name" value="LD45607P"/>
    <property type="match status" value="1"/>
</dbReference>
<feature type="compositionally biased region" description="Gly residues" evidence="1">
    <location>
        <begin position="296"/>
        <end position="307"/>
    </location>
</feature>
<feature type="region of interest" description="Disordered" evidence="1">
    <location>
        <begin position="323"/>
        <end position="346"/>
    </location>
</feature>
<evidence type="ECO:0000259" key="2">
    <source>
        <dbReference type="Pfam" id="PF26188"/>
    </source>
</evidence>
<feature type="compositionally biased region" description="Low complexity" evidence="1">
    <location>
        <begin position="55"/>
        <end position="73"/>
    </location>
</feature>
<feature type="region of interest" description="Disordered" evidence="1">
    <location>
        <begin position="26"/>
        <end position="205"/>
    </location>
</feature>
<feature type="compositionally biased region" description="Gly residues" evidence="1">
    <location>
        <begin position="173"/>
        <end position="182"/>
    </location>
</feature>
<proteinExistence type="predicted"/>
<feature type="compositionally biased region" description="Basic and acidic residues" evidence="1">
    <location>
        <begin position="85"/>
        <end position="101"/>
    </location>
</feature>
<feature type="compositionally biased region" description="Pro residues" evidence="1">
    <location>
        <begin position="110"/>
        <end position="120"/>
    </location>
</feature>
<dbReference type="InterPro" id="IPR058917">
    <property type="entry name" value="RESC6_dom"/>
</dbReference>
<feature type="compositionally biased region" description="Low complexity" evidence="1">
    <location>
        <begin position="34"/>
        <end position="48"/>
    </location>
</feature>
<evidence type="ECO:0000313" key="3">
    <source>
        <dbReference type="EMBL" id="KAL3816603.1"/>
    </source>
</evidence>
<dbReference type="Proteomes" id="UP001530377">
    <property type="component" value="Unassembled WGS sequence"/>
</dbReference>
<organism evidence="3 4">
    <name type="scientific">Cyclostephanos tholiformis</name>
    <dbReference type="NCBI Taxonomy" id="382380"/>
    <lineage>
        <taxon>Eukaryota</taxon>
        <taxon>Sar</taxon>
        <taxon>Stramenopiles</taxon>
        <taxon>Ochrophyta</taxon>
        <taxon>Bacillariophyta</taxon>
        <taxon>Coscinodiscophyceae</taxon>
        <taxon>Thalassiosirophycidae</taxon>
        <taxon>Stephanodiscales</taxon>
        <taxon>Stephanodiscaceae</taxon>
        <taxon>Cyclostephanos</taxon>
    </lineage>
</organism>
<feature type="compositionally biased region" description="Low complexity" evidence="1">
    <location>
        <begin position="323"/>
        <end position="333"/>
    </location>
</feature>
<feature type="domain" description="RNA-editing substrate-binding complex 6 protein" evidence="2">
    <location>
        <begin position="789"/>
        <end position="1003"/>
    </location>
</feature>
<sequence length="1043" mass="115548">MHAARLALIGRHSKDSLALARRCRHRRYHHHHPSQSSSSPSSPPSSTSEQPARSTTIATTTTTTTTIATTTTAPRRYSQHRHHHDGHDVRKDRRGLDDGRYPTDGGRNVGPPPPPPPPPPRPRRRTSQSSGTFIRPPPPPVAEVVFIPPYPANSTRDDGGGGRRKVNPMAGVSPGGAFGDGGASVDDDREGGDWGGMGGGGTMERRRRRARRHEWRSSVRLRDYDYDREWGRTRRGRGGGGAIESYAATADAIADVVAMSKASPWRSSSNQRPTRDDIFHHSRDDVHPTIPDDNAGGDGGGGGGGGTPALSPREVIAYWKEMSSSTTTTTTTTKSGGDGNADAHLSDRRRKYMEDVMIRTVMDMDAYGPGEIRNIAQYAATIVKNDDDDNSPLVNGIIAHNFWSSILERVTSNVDYYRPKWLVSVTWALATIVSSSSSSSSSLGRRHLATEAIVAYDDDHATEFRRLRLCHRRHRHHEGEGGGDRHREAWDNTTASSVLDASSLFRAIRSTFNRRRYEFTSKHMGNLAWSCVACRVANDDAMPLMRDFSIEFVHRRRREKVKEEEERKRRTRLLKLPPSNIDVVNDDYENEVGDIVDPMTLSQWANSYAKAGHVDEDLYHAISSAAIPMLDKFDPRHFSNLSYAFALAGRSTAKDATGGGREKGSLSSSSSSAAVLFDEIAVVATHQISTFSSQNMANIVWAYAKLNHFSPGLFDAIAREVIPRAREFSAQQLANVSWAYSKFPLTTASGSVFDRIAEEVASRGLDSFTMQGVAMLAHSFAFVGHVKRVDFWDAIDRAATTRQNELGAIESSQIAWSFASIGRPSDELFRGIESFALSNADRIQPQGLSILAWAFANLGFDSPEFFRALAEECLRRLDEFAPEDEVMLVLAYSQTRHTFPELIDRIASNSLSHLSEYTGLDLFNMVISYVRVGRQSQHWMNAIASEIIRRPSAFSPQEVASLAWSFASLDFNHRPLLSALAECGRWSEFDASSLANMAWAYATAREYRPSIFEGIANAAIDRRNEFTPQGTPYSVPNRLLLTF</sequence>
<evidence type="ECO:0000313" key="4">
    <source>
        <dbReference type="Proteomes" id="UP001530377"/>
    </source>
</evidence>
<dbReference type="PANTHER" id="PTHR21228">
    <property type="entry name" value="FAST LEU-RICH DOMAIN-CONTAINING"/>
    <property type="match status" value="1"/>
</dbReference>